<dbReference type="InterPro" id="IPR000031">
    <property type="entry name" value="PurE_dom"/>
</dbReference>
<dbReference type="RefSeq" id="WP_323355385.1">
    <property type="nucleotide sequence ID" value="NZ_JAYGHY010000003.1"/>
</dbReference>
<gene>
    <name evidence="2" type="primary">larB</name>
    <name evidence="2" type="ORF">VB739_01550</name>
</gene>
<comment type="caution">
    <text evidence="2">The sequence shown here is derived from an EMBL/GenBank/DDBJ whole genome shotgun (WGS) entry which is preliminary data.</text>
</comment>
<reference evidence="2 3" key="1">
    <citation type="submission" date="2023-12" db="EMBL/GenBank/DDBJ databases">
        <title>Baltic Sea Cyanobacteria.</title>
        <authorList>
            <person name="Delbaje E."/>
            <person name="Fewer D.P."/>
            <person name="Shishido T.K."/>
        </authorList>
    </citation>
    <scope>NUCLEOTIDE SEQUENCE [LARGE SCALE GENOMIC DNA]</scope>
    <source>
        <strain evidence="2 3">UHCC 0281</strain>
    </source>
</reference>
<protein>
    <submittedName>
        <fullName evidence="2">Nickel pincer cofactor biosynthesis protein LarB</fullName>
    </submittedName>
</protein>
<dbReference type="PANTHER" id="PTHR43064">
    <property type="entry name" value="PHOSPHORIBOSYLAMINOIMIDAZOLE CARBOXYLASE-RELATED"/>
    <property type="match status" value="1"/>
</dbReference>
<dbReference type="SUPFAM" id="SSF52255">
    <property type="entry name" value="N5-CAIR mutase (phosphoribosylaminoimidazole carboxylase, PurE)"/>
    <property type="match status" value="1"/>
</dbReference>
<evidence type="ECO:0000313" key="3">
    <source>
        <dbReference type="Proteomes" id="UP001302329"/>
    </source>
</evidence>
<name>A0ABU5SRT7_9CYAN</name>
<dbReference type="InterPro" id="IPR039476">
    <property type="entry name" value="P2CMN_synthase_LarB"/>
</dbReference>
<proteinExistence type="predicted"/>
<dbReference type="NCBIfam" id="NF033503">
    <property type="entry name" value="LarB"/>
    <property type="match status" value="1"/>
</dbReference>
<organism evidence="2 3">
    <name type="scientific">Cyanobium gracile UHCC 0281</name>
    <dbReference type="NCBI Taxonomy" id="3110309"/>
    <lineage>
        <taxon>Bacteria</taxon>
        <taxon>Bacillati</taxon>
        <taxon>Cyanobacteriota</taxon>
        <taxon>Cyanophyceae</taxon>
        <taxon>Synechococcales</taxon>
        <taxon>Prochlorococcaceae</taxon>
        <taxon>Cyanobium</taxon>
    </lineage>
</organism>
<evidence type="ECO:0000259" key="1">
    <source>
        <dbReference type="SMART" id="SM01001"/>
    </source>
</evidence>
<dbReference type="Gene3D" id="3.40.50.1970">
    <property type="match status" value="1"/>
</dbReference>
<feature type="domain" description="PurE" evidence="1">
    <location>
        <begin position="96"/>
        <end position="228"/>
    </location>
</feature>
<dbReference type="Pfam" id="PF00731">
    <property type="entry name" value="AIRC"/>
    <property type="match status" value="1"/>
</dbReference>
<evidence type="ECO:0000313" key="2">
    <source>
        <dbReference type="EMBL" id="MEA5441234.1"/>
    </source>
</evidence>
<dbReference type="Proteomes" id="UP001302329">
    <property type="component" value="Unassembled WGS sequence"/>
</dbReference>
<dbReference type="PANTHER" id="PTHR43064:SF1">
    <property type="entry name" value="SLL1489 PROTEIN"/>
    <property type="match status" value="1"/>
</dbReference>
<dbReference type="EMBL" id="JAYGHY010000003">
    <property type="protein sequence ID" value="MEA5441234.1"/>
    <property type="molecule type" value="Genomic_DNA"/>
</dbReference>
<keyword evidence="3" id="KW-1185">Reference proteome</keyword>
<accession>A0ABU5SRT7</accession>
<sequence>MNEDARLDLGRRQRLGMVEAVWGEHKSAEQITAVMLGLRQAGELALVTRVSAEKAAAVERLLADQLGSGGADPPQHHPLARCLTWPPPPPADPAFGRVAVLSGGSSDLAVASEARLALACHGVASDLVLDVGVAGLHRLLAELEGLRRARVLIACAGMEGALPTVLAGLLPQPVIGVPVAVGYGVSAGGQAALMGMLASCAPGLTVVNIENGYGAAMAALRILQLANGVASAAREQGP</sequence>
<dbReference type="SMART" id="SM01001">
    <property type="entry name" value="AIRC"/>
    <property type="match status" value="1"/>
</dbReference>